<feature type="compositionally biased region" description="Polar residues" evidence="1">
    <location>
        <begin position="24"/>
        <end position="33"/>
    </location>
</feature>
<evidence type="ECO:0000256" key="1">
    <source>
        <dbReference type="SAM" id="MobiDB-lite"/>
    </source>
</evidence>
<gene>
    <name evidence="2" type="ORF">SUNI508_06129</name>
</gene>
<keyword evidence="3" id="KW-1185">Reference proteome</keyword>
<accession>A0ABR2V2D0</accession>
<reference evidence="2 3" key="1">
    <citation type="journal article" date="2024" name="J. Plant Pathol.">
        <title>Sequence and assembly of the genome of Seiridium unicorne, isolate CBS 538.82, causal agent of cypress canker disease.</title>
        <authorList>
            <person name="Scali E."/>
            <person name="Rocca G.D."/>
            <person name="Danti R."/>
            <person name="Garbelotto M."/>
            <person name="Barberini S."/>
            <person name="Baroncelli R."/>
            <person name="Emiliani G."/>
        </authorList>
    </citation>
    <scope>NUCLEOTIDE SEQUENCE [LARGE SCALE GENOMIC DNA]</scope>
    <source>
        <strain evidence="2 3">BM-138-508</strain>
    </source>
</reference>
<dbReference type="Proteomes" id="UP001408356">
    <property type="component" value="Unassembled WGS sequence"/>
</dbReference>
<organism evidence="2 3">
    <name type="scientific">Seiridium unicorne</name>
    <dbReference type="NCBI Taxonomy" id="138068"/>
    <lineage>
        <taxon>Eukaryota</taxon>
        <taxon>Fungi</taxon>
        <taxon>Dikarya</taxon>
        <taxon>Ascomycota</taxon>
        <taxon>Pezizomycotina</taxon>
        <taxon>Sordariomycetes</taxon>
        <taxon>Xylariomycetidae</taxon>
        <taxon>Amphisphaeriales</taxon>
        <taxon>Sporocadaceae</taxon>
        <taxon>Seiridium</taxon>
    </lineage>
</organism>
<comment type="caution">
    <text evidence="2">The sequence shown here is derived from an EMBL/GenBank/DDBJ whole genome shotgun (WGS) entry which is preliminary data.</text>
</comment>
<feature type="compositionally biased region" description="Basic and acidic residues" evidence="1">
    <location>
        <begin position="1"/>
        <end position="21"/>
    </location>
</feature>
<feature type="region of interest" description="Disordered" evidence="1">
    <location>
        <begin position="168"/>
        <end position="190"/>
    </location>
</feature>
<proteinExistence type="predicted"/>
<evidence type="ECO:0000313" key="2">
    <source>
        <dbReference type="EMBL" id="KAK9420984.1"/>
    </source>
</evidence>
<feature type="region of interest" description="Disordered" evidence="1">
    <location>
        <begin position="1"/>
        <end position="66"/>
    </location>
</feature>
<protein>
    <submittedName>
        <fullName evidence="2">Uncharacterized protein</fullName>
    </submittedName>
</protein>
<sequence>MWDRLRTHKDGGSASHADRRKPNSHQNWQNPPRANSPYGYSFSIKGGPAPPRPPREFDYPTSPSEHPADYGVEADNCASRTGFSASFHAQKGTCDDNGGCDTIPRVSFILREEWRNWRLSLLYNDKVNWMVQRKAQLRPLSLSLLFVAVRMTSLFMVESALQVTRSKKFSHTGTTTGATGFLQRQRAHQD</sequence>
<evidence type="ECO:0000313" key="3">
    <source>
        <dbReference type="Proteomes" id="UP001408356"/>
    </source>
</evidence>
<name>A0ABR2V2D0_9PEZI</name>
<dbReference type="EMBL" id="JARVKF010000212">
    <property type="protein sequence ID" value="KAK9420984.1"/>
    <property type="molecule type" value="Genomic_DNA"/>
</dbReference>